<feature type="transmembrane region" description="Helical" evidence="1">
    <location>
        <begin position="27"/>
        <end position="44"/>
    </location>
</feature>
<proteinExistence type="predicted"/>
<comment type="caution">
    <text evidence="3">The sequence shown here is derived from an EMBL/GenBank/DDBJ whole genome shotgun (WGS) entry which is preliminary data.</text>
</comment>
<dbReference type="GO" id="GO:0003677">
    <property type="term" value="F:DNA binding"/>
    <property type="evidence" value="ECO:0007669"/>
    <property type="project" value="InterPro"/>
</dbReference>
<organism evidence="3 4">
    <name type="scientific">Actinobacteria bacterium BACL15 MAG-120823-bin78</name>
    <dbReference type="NCBI Taxonomy" id="1655563"/>
    <lineage>
        <taxon>Bacteria</taxon>
        <taxon>Bacillati</taxon>
        <taxon>Actinomycetota</taxon>
        <taxon>Actinomycetes</taxon>
        <taxon>Actinomycetes incertae sedis</taxon>
        <taxon>ac1 cluster</taxon>
    </lineage>
</organism>
<dbReference type="InterPro" id="IPR019554">
    <property type="entry name" value="Soluble_ligand-bd"/>
</dbReference>
<dbReference type="Gene3D" id="1.10.150.280">
    <property type="entry name" value="AF1531-like domain"/>
    <property type="match status" value="1"/>
</dbReference>
<dbReference type="InterPro" id="IPR003583">
    <property type="entry name" value="Hlx-hairpin-Hlx_DNA-bd_motif"/>
</dbReference>
<keyword evidence="1" id="KW-0812">Transmembrane</keyword>
<dbReference type="SMART" id="SM00278">
    <property type="entry name" value="HhH1"/>
    <property type="match status" value="2"/>
</dbReference>
<dbReference type="Gene3D" id="3.10.560.10">
    <property type="entry name" value="Outer membrane lipoprotein wza domain like"/>
    <property type="match status" value="1"/>
</dbReference>
<evidence type="ECO:0000256" key="1">
    <source>
        <dbReference type="SAM" id="Phobius"/>
    </source>
</evidence>
<dbReference type="SUPFAM" id="SSF47781">
    <property type="entry name" value="RuvA domain 2-like"/>
    <property type="match status" value="1"/>
</dbReference>
<dbReference type="Pfam" id="PF10531">
    <property type="entry name" value="SLBB"/>
    <property type="match status" value="1"/>
</dbReference>
<dbReference type="GO" id="GO:0015627">
    <property type="term" value="C:type II protein secretion system complex"/>
    <property type="evidence" value="ECO:0007669"/>
    <property type="project" value="TreeGrafter"/>
</dbReference>
<dbReference type="InterPro" id="IPR010994">
    <property type="entry name" value="RuvA_2-like"/>
</dbReference>
<dbReference type="GO" id="GO:0015628">
    <property type="term" value="P:protein secretion by the type II secretion system"/>
    <property type="evidence" value="ECO:0007669"/>
    <property type="project" value="TreeGrafter"/>
</dbReference>
<evidence type="ECO:0000313" key="3">
    <source>
        <dbReference type="EMBL" id="KRO36642.1"/>
    </source>
</evidence>
<protein>
    <recommendedName>
        <fullName evidence="2">Helix-hairpin-helix DNA-binding motif class 1 domain-containing protein</fullName>
    </recommendedName>
</protein>
<evidence type="ECO:0000259" key="2">
    <source>
        <dbReference type="SMART" id="SM00278"/>
    </source>
</evidence>
<reference evidence="3 4" key="1">
    <citation type="submission" date="2015-10" db="EMBL/GenBank/DDBJ databases">
        <title>Metagenome-Assembled Genomes uncover a global brackish microbiome.</title>
        <authorList>
            <person name="Hugerth L.W."/>
            <person name="Larsson J."/>
            <person name="Alneberg J."/>
            <person name="Lindh M.V."/>
            <person name="Legrand C."/>
            <person name="Pinhassi J."/>
            <person name="Andersson A.F."/>
        </authorList>
    </citation>
    <scope>NUCLEOTIDE SEQUENCE [LARGE SCALE GENOMIC DNA]</scope>
    <source>
        <strain evidence="3">BACL15 MAG-120823-bin78</strain>
    </source>
</reference>
<evidence type="ECO:0000313" key="4">
    <source>
        <dbReference type="Proteomes" id="UP000052955"/>
    </source>
</evidence>
<sequence>MEQLRTAFESFSQWWFDLHFSRNQKRALAAIAAIVLVISIFIVARGNSEMQAAPEIVPVVIAEPEIFVDVAGAVNNPGVYTLAGKSRVIDAIKAAGDSAPGADLSTINLARVLNDGEQIYVDSTVVNTSGKRVSKKAPSGPININRATARQLDALDGIGPVIAGRIVEYRRVHGSFLTVDDLQKVSGIGPAKFAQLKSKVRI</sequence>
<keyword evidence="1" id="KW-0472">Membrane</keyword>
<dbReference type="GO" id="GO:0006281">
    <property type="term" value="P:DNA repair"/>
    <property type="evidence" value="ECO:0007669"/>
    <property type="project" value="InterPro"/>
</dbReference>
<feature type="domain" description="Helix-hairpin-helix DNA-binding motif class 1" evidence="2">
    <location>
        <begin position="150"/>
        <end position="169"/>
    </location>
</feature>
<accession>A0A0R2PIQ0</accession>
<dbReference type="Proteomes" id="UP000052955">
    <property type="component" value="Unassembled WGS sequence"/>
</dbReference>
<keyword evidence="1" id="KW-1133">Transmembrane helix</keyword>
<dbReference type="PANTHER" id="PTHR21180">
    <property type="entry name" value="ENDONUCLEASE/EXONUCLEASE/PHOSPHATASE FAMILY DOMAIN-CONTAINING PROTEIN 1"/>
    <property type="match status" value="1"/>
</dbReference>
<gene>
    <name evidence="3" type="ORF">ABR55_01380</name>
</gene>
<dbReference type="EMBL" id="LIAN01000203">
    <property type="protein sequence ID" value="KRO36642.1"/>
    <property type="molecule type" value="Genomic_DNA"/>
</dbReference>
<name>A0A0R2PIQ0_9ACTN</name>
<dbReference type="AlphaFoldDB" id="A0A0R2PIQ0"/>
<dbReference type="InterPro" id="IPR051675">
    <property type="entry name" value="Endo/Exo/Phosphatase_dom_1"/>
</dbReference>
<dbReference type="PANTHER" id="PTHR21180:SF32">
    <property type="entry name" value="ENDONUCLEASE_EXONUCLEASE_PHOSPHATASE FAMILY DOMAIN-CONTAINING PROTEIN 1"/>
    <property type="match status" value="1"/>
</dbReference>
<dbReference type="Pfam" id="PF12836">
    <property type="entry name" value="HHH_3"/>
    <property type="match status" value="1"/>
</dbReference>
<feature type="domain" description="Helix-hairpin-helix DNA-binding motif class 1" evidence="2">
    <location>
        <begin position="180"/>
        <end position="199"/>
    </location>
</feature>